<comment type="caution">
    <text evidence="2">The sequence shown here is derived from an EMBL/GenBank/DDBJ whole genome shotgun (WGS) entry which is preliminary data.</text>
</comment>
<reference evidence="2" key="1">
    <citation type="submission" date="2020-09" db="EMBL/GenBank/DDBJ databases">
        <title>Pseudomonas syringae pv. eriobotryae genome sequence causing loquat canker disease.</title>
        <authorList>
            <person name="Fukuda S."/>
            <person name="Tashiro H."/>
            <person name="Nagano Y."/>
        </authorList>
    </citation>
    <scope>NUCLEOTIDE SEQUENCE</scope>
    <source>
        <strain evidence="2">AM001</strain>
    </source>
</reference>
<evidence type="ECO:0000256" key="1">
    <source>
        <dbReference type="SAM" id="Phobius"/>
    </source>
</evidence>
<dbReference type="Proteomes" id="UP000630864">
    <property type="component" value="Unassembled WGS sequence"/>
</dbReference>
<evidence type="ECO:0000313" key="3">
    <source>
        <dbReference type="Proteomes" id="UP000630864"/>
    </source>
</evidence>
<dbReference type="AlphaFoldDB" id="A0A9P3EF95"/>
<keyword evidence="1" id="KW-0472">Membrane</keyword>
<keyword evidence="1" id="KW-1133">Transmembrane helix</keyword>
<feature type="transmembrane region" description="Helical" evidence="1">
    <location>
        <begin position="12"/>
        <end position="31"/>
    </location>
</feature>
<name>A0A9P3EF95_PSEA0</name>
<keyword evidence="1" id="KW-0812">Transmembrane</keyword>
<proteinExistence type="predicted"/>
<organism evidence="2 3">
    <name type="scientific">Pseudomonas amygdali pv. eriobotryae</name>
    <dbReference type="NCBI Taxonomy" id="129137"/>
    <lineage>
        <taxon>Bacteria</taxon>
        <taxon>Pseudomonadati</taxon>
        <taxon>Pseudomonadota</taxon>
        <taxon>Gammaproteobacteria</taxon>
        <taxon>Pseudomonadales</taxon>
        <taxon>Pseudomonadaceae</taxon>
        <taxon>Pseudomonas</taxon>
        <taxon>Pseudomonas amygdali</taxon>
    </lineage>
</organism>
<dbReference type="EMBL" id="BMZW01000041">
    <property type="protein sequence ID" value="GFZ62452.1"/>
    <property type="molecule type" value="Genomic_DNA"/>
</dbReference>
<sequence>MTSIESGLADIIIFTIMALSLPSIIYVAHIYTGGIESQLPKSSFVSSNRKVLYAGGLPGKLKG</sequence>
<protein>
    <submittedName>
        <fullName evidence="2">Uncharacterized protein</fullName>
    </submittedName>
</protein>
<accession>A0A9P3EF95</accession>
<gene>
    <name evidence="2" type="ORF">PSE10A_49630</name>
</gene>
<evidence type="ECO:0000313" key="2">
    <source>
        <dbReference type="EMBL" id="GFZ62452.1"/>
    </source>
</evidence>